<dbReference type="Proteomes" id="UP001157418">
    <property type="component" value="Unassembled WGS sequence"/>
</dbReference>
<gene>
    <name evidence="1" type="ORF">LVIROSA_LOCUS4172</name>
</gene>
<keyword evidence="2" id="KW-1185">Reference proteome</keyword>
<protein>
    <submittedName>
        <fullName evidence="1">Uncharacterized protein</fullName>
    </submittedName>
</protein>
<dbReference type="EMBL" id="CAKMRJ010000002">
    <property type="protein sequence ID" value="CAH1416408.1"/>
    <property type="molecule type" value="Genomic_DNA"/>
</dbReference>
<proteinExistence type="predicted"/>
<accession>A0AAU9LKB7</accession>
<name>A0AAU9LKB7_9ASTR</name>
<reference evidence="1 2" key="1">
    <citation type="submission" date="2022-01" db="EMBL/GenBank/DDBJ databases">
        <authorList>
            <person name="Xiong W."/>
            <person name="Schranz E."/>
        </authorList>
    </citation>
    <scope>NUCLEOTIDE SEQUENCE [LARGE SCALE GENOMIC DNA]</scope>
</reference>
<sequence>MCRIVENFEQWYVNLLLEYFMLSTRVTASFNYPSVLTLRLHLFSLLLHHRSRPVFYLLQIVCILNDWKRTPKMRDWTLSTNEILQFLSTTTTQSVQLLRHMSSSQVGKQRIRLNRLCPQRFHED</sequence>
<comment type="caution">
    <text evidence="1">The sequence shown here is derived from an EMBL/GenBank/DDBJ whole genome shotgun (WGS) entry which is preliminary data.</text>
</comment>
<evidence type="ECO:0000313" key="2">
    <source>
        <dbReference type="Proteomes" id="UP001157418"/>
    </source>
</evidence>
<evidence type="ECO:0000313" key="1">
    <source>
        <dbReference type="EMBL" id="CAH1416408.1"/>
    </source>
</evidence>
<dbReference type="AlphaFoldDB" id="A0AAU9LKB7"/>
<organism evidence="1 2">
    <name type="scientific">Lactuca virosa</name>
    <dbReference type="NCBI Taxonomy" id="75947"/>
    <lineage>
        <taxon>Eukaryota</taxon>
        <taxon>Viridiplantae</taxon>
        <taxon>Streptophyta</taxon>
        <taxon>Embryophyta</taxon>
        <taxon>Tracheophyta</taxon>
        <taxon>Spermatophyta</taxon>
        <taxon>Magnoliopsida</taxon>
        <taxon>eudicotyledons</taxon>
        <taxon>Gunneridae</taxon>
        <taxon>Pentapetalae</taxon>
        <taxon>asterids</taxon>
        <taxon>campanulids</taxon>
        <taxon>Asterales</taxon>
        <taxon>Asteraceae</taxon>
        <taxon>Cichorioideae</taxon>
        <taxon>Cichorieae</taxon>
        <taxon>Lactucinae</taxon>
        <taxon>Lactuca</taxon>
    </lineage>
</organism>